<dbReference type="CDD" id="cd01167">
    <property type="entry name" value="bac_FRK"/>
    <property type="match status" value="1"/>
</dbReference>
<keyword evidence="5" id="KW-0067">ATP-binding</keyword>
<protein>
    <submittedName>
        <fullName evidence="7">Carbohydrate kinase</fullName>
    </submittedName>
</protein>
<dbReference type="InterPro" id="IPR011611">
    <property type="entry name" value="PfkB_dom"/>
</dbReference>
<dbReference type="Gene3D" id="3.40.1190.20">
    <property type="match status" value="1"/>
</dbReference>
<keyword evidence="4 7" id="KW-0418">Kinase</keyword>
<dbReference type="Pfam" id="PF00294">
    <property type="entry name" value="PfkB"/>
    <property type="match status" value="1"/>
</dbReference>
<dbReference type="PANTHER" id="PTHR43085">
    <property type="entry name" value="HEXOKINASE FAMILY MEMBER"/>
    <property type="match status" value="1"/>
</dbReference>
<dbReference type="GO" id="GO:0005524">
    <property type="term" value="F:ATP binding"/>
    <property type="evidence" value="ECO:0007669"/>
    <property type="project" value="UniProtKB-KW"/>
</dbReference>
<keyword evidence="2" id="KW-0808">Transferase</keyword>
<dbReference type="EMBL" id="JAOPJZ010000001">
    <property type="protein sequence ID" value="MCU4750534.1"/>
    <property type="molecule type" value="Genomic_DNA"/>
</dbReference>
<gene>
    <name evidence="7" type="ORF">OB919_00825</name>
</gene>
<dbReference type="InterPro" id="IPR050306">
    <property type="entry name" value="PfkB_Carbo_kinase"/>
</dbReference>
<comment type="caution">
    <text evidence="7">The sequence shown here is derived from an EMBL/GenBank/DDBJ whole genome shotgun (WGS) entry which is preliminary data.</text>
</comment>
<dbReference type="GO" id="GO:0016301">
    <property type="term" value="F:kinase activity"/>
    <property type="evidence" value="ECO:0007669"/>
    <property type="project" value="UniProtKB-KW"/>
</dbReference>
<dbReference type="RefSeq" id="WP_342805412.1">
    <property type="nucleotide sequence ID" value="NZ_JAOPJZ010000001.1"/>
</dbReference>
<dbReference type="InterPro" id="IPR002173">
    <property type="entry name" value="Carboh/pur_kinase_PfkB_CS"/>
</dbReference>
<proteinExistence type="inferred from homology"/>
<evidence type="ECO:0000256" key="1">
    <source>
        <dbReference type="ARBA" id="ARBA00010688"/>
    </source>
</evidence>
<dbReference type="SUPFAM" id="SSF53613">
    <property type="entry name" value="Ribokinase-like"/>
    <property type="match status" value="1"/>
</dbReference>
<organism evidence="7 8">
    <name type="scientific">Natronosalvus hydrolyticus</name>
    <dbReference type="NCBI Taxonomy" id="2979988"/>
    <lineage>
        <taxon>Archaea</taxon>
        <taxon>Methanobacteriati</taxon>
        <taxon>Methanobacteriota</taxon>
        <taxon>Stenosarchaea group</taxon>
        <taxon>Halobacteria</taxon>
        <taxon>Halobacteriales</taxon>
        <taxon>Natrialbaceae</taxon>
        <taxon>Natronosalvus</taxon>
    </lineage>
</organism>
<comment type="similarity">
    <text evidence="1">Belongs to the carbohydrate kinase PfkB family.</text>
</comment>
<name>A0AAP3E5L7_9EURY</name>
<evidence type="ECO:0000256" key="5">
    <source>
        <dbReference type="ARBA" id="ARBA00022840"/>
    </source>
</evidence>
<dbReference type="PROSITE" id="PS00584">
    <property type="entry name" value="PFKB_KINASES_2"/>
    <property type="match status" value="1"/>
</dbReference>
<dbReference type="PANTHER" id="PTHR43085:SF1">
    <property type="entry name" value="PSEUDOURIDINE KINASE-RELATED"/>
    <property type="match status" value="1"/>
</dbReference>
<evidence type="ECO:0000256" key="3">
    <source>
        <dbReference type="ARBA" id="ARBA00022741"/>
    </source>
</evidence>
<evidence type="ECO:0000256" key="2">
    <source>
        <dbReference type="ARBA" id="ARBA00022679"/>
    </source>
</evidence>
<keyword evidence="8" id="KW-1185">Reference proteome</keyword>
<dbReference type="InterPro" id="IPR029056">
    <property type="entry name" value="Ribokinase-like"/>
</dbReference>
<evidence type="ECO:0000313" key="7">
    <source>
        <dbReference type="EMBL" id="MCU4750534.1"/>
    </source>
</evidence>
<dbReference type="AlphaFoldDB" id="A0AAP3E5L7"/>
<sequence>MPPAVLVTGETLIDFLPERPGPLETVSGFERRPGGAPANVAVGLAHLEEPVSLWTRVGDDPFGHYLTDVLAGHGLPDTYVEIDRDAQTSLAFVTHDETGDRTFSFYRDGTADTRMQPGRIDDDTLAATEWVHAGGVVLSSGRSREATLDLLERAAKQECTVSFDPNARPELWPNDDTFARVCRQALEYTDVCKATVEELRALGCQGDAPEAVARDALERGPHTVFLTRGSEGALVATNDRAPTPDALVEHGGYEVDVVDTTGAGDAFVAGLIAALRAGRGLEETLKFAAAVAATTTTETGAMTALPTREAVESMLEATDTSD</sequence>
<evidence type="ECO:0000256" key="4">
    <source>
        <dbReference type="ARBA" id="ARBA00022777"/>
    </source>
</evidence>
<evidence type="ECO:0000259" key="6">
    <source>
        <dbReference type="Pfam" id="PF00294"/>
    </source>
</evidence>
<dbReference type="Proteomes" id="UP001321047">
    <property type="component" value="Unassembled WGS sequence"/>
</dbReference>
<keyword evidence="3" id="KW-0547">Nucleotide-binding</keyword>
<feature type="domain" description="Carbohydrate kinase PfkB" evidence="6">
    <location>
        <begin position="5"/>
        <end position="308"/>
    </location>
</feature>
<accession>A0AAP3E5L7</accession>
<reference evidence="7 8" key="1">
    <citation type="submission" date="2022-09" db="EMBL/GenBank/DDBJ databases">
        <title>Enrichment on poylsaccharides allowed isolation of novel metabolic and taxonomic groups of Haloarchaea.</title>
        <authorList>
            <person name="Sorokin D.Y."/>
            <person name="Elcheninov A.G."/>
            <person name="Khizhniak T.V."/>
            <person name="Kolganova T.V."/>
            <person name="Kublanov I.V."/>
        </authorList>
    </citation>
    <scope>NUCLEOTIDE SEQUENCE [LARGE SCALE GENOMIC DNA]</scope>
    <source>
        <strain evidence="7 8">AArc-curdl1</strain>
    </source>
</reference>
<evidence type="ECO:0000313" key="8">
    <source>
        <dbReference type="Proteomes" id="UP001321047"/>
    </source>
</evidence>